<evidence type="ECO:0000256" key="5">
    <source>
        <dbReference type="ARBA" id="ARBA00022989"/>
    </source>
</evidence>
<sequence>MKNDLLTIGGFTIHGYGLMIGIGIIAAYWAADYRSKRCHLDPDHLFWILIWGVGGGLLGAKLLYYITIWRDILEDPSLLLDITGGFVVYGGIIAGIAAGYLYCRAKKIDFLRYLDLVVPSVALAQGFGRIGCFLAGCCYGMPWGGPFSITFTSSDYAPNGVALFPSQLVSSGLDFLHFFLLCFLARRNDRPGRIGACYLLFYSIGRFCIEFFRGDLGRGQVGALSTSQFISLFTAAAGLVLLLLLSRKKRGEETVLQEGEQKGKTE</sequence>
<keyword evidence="4 7" id="KW-0812">Transmembrane</keyword>
<evidence type="ECO:0000256" key="7">
    <source>
        <dbReference type="HAMAP-Rule" id="MF_01147"/>
    </source>
</evidence>
<dbReference type="PANTHER" id="PTHR30589:SF0">
    <property type="entry name" value="PHOSPHATIDYLGLYCEROL--PROLIPOPROTEIN DIACYLGLYCERYL TRANSFERASE"/>
    <property type="match status" value="1"/>
</dbReference>
<dbReference type="EMBL" id="DXBC01000032">
    <property type="protein sequence ID" value="HIZ78525.1"/>
    <property type="molecule type" value="Genomic_DNA"/>
</dbReference>
<dbReference type="InterPro" id="IPR001640">
    <property type="entry name" value="Lgt"/>
</dbReference>
<dbReference type="PANTHER" id="PTHR30589">
    <property type="entry name" value="PROLIPOPROTEIN DIACYLGLYCERYL TRANSFERASE"/>
    <property type="match status" value="1"/>
</dbReference>
<feature type="transmembrane region" description="Helical" evidence="7">
    <location>
        <begin position="45"/>
        <end position="66"/>
    </location>
</feature>
<evidence type="ECO:0000256" key="2">
    <source>
        <dbReference type="ARBA" id="ARBA00022475"/>
    </source>
</evidence>
<dbReference type="Pfam" id="PF01790">
    <property type="entry name" value="LGT"/>
    <property type="match status" value="1"/>
</dbReference>
<evidence type="ECO:0000313" key="8">
    <source>
        <dbReference type="EMBL" id="HIZ78525.1"/>
    </source>
</evidence>
<feature type="binding site" evidence="7">
    <location>
        <position position="129"/>
    </location>
    <ligand>
        <name>a 1,2-diacyl-sn-glycero-3-phospho-(1'-sn-glycerol)</name>
        <dbReference type="ChEBI" id="CHEBI:64716"/>
    </ligand>
</feature>
<dbReference type="HAMAP" id="MF_01147">
    <property type="entry name" value="Lgt"/>
    <property type="match status" value="1"/>
</dbReference>
<reference evidence="8" key="1">
    <citation type="journal article" date="2021" name="PeerJ">
        <title>Extensive microbial diversity within the chicken gut microbiome revealed by metagenomics and culture.</title>
        <authorList>
            <person name="Gilroy R."/>
            <person name="Ravi A."/>
            <person name="Getino M."/>
            <person name="Pursley I."/>
            <person name="Horton D.L."/>
            <person name="Alikhan N.F."/>
            <person name="Baker D."/>
            <person name="Gharbi K."/>
            <person name="Hall N."/>
            <person name="Watson M."/>
            <person name="Adriaenssens E.M."/>
            <person name="Foster-Nyarko E."/>
            <person name="Jarju S."/>
            <person name="Secka A."/>
            <person name="Antonio M."/>
            <person name="Oren A."/>
            <person name="Chaudhuri R.R."/>
            <person name="La Ragione R."/>
            <person name="Hildebrand F."/>
            <person name="Pallen M.J."/>
        </authorList>
    </citation>
    <scope>NUCLEOTIDE SEQUENCE</scope>
    <source>
        <strain evidence="8">ChiBcec1-1093</strain>
    </source>
</reference>
<keyword evidence="5 7" id="KW-1133">Transmembrane helix</keyword>
<comment type="function">
    <text evidence="7">Catalyzes the transfer of the diacylglyceryl group from phosphatidylglycerol to the sulfhydryl group of the N-terminal cysteine of a prolipoprotein, the first step in the formation of mature lipoproteins.</text>
</comment>
<keyword evidence="3 7" id="KW-0808">Transferase</keyword>
<evidence type="ECO:0000256" key="3">
    <source>
        <dbReference type="ARBA" id="ARBA00022679"/>
    </source>
</evidence>
<dbReference type="GO" id="GO:0005886">
    <property type="term" value="C:plasma membrane"/>
    <property type="evidence" value="ECO:0007669"/>
    <property type="project" value="UniProtKB-SubCell"/>
</dbReference>
<feature type="transmembrane region" description="Helical" evidence="7">
    <location>
        <begin position="13"/>
        <end position="33"/>
    </location>
</feature>
<evidence type="ECO:0000256" key="1">
    <source>
        <dbReference type="ARBA" id="ARBA00007150"/>
    </source>
</evidence>
<reference evidence="8" key="2">
    <citation type="submission" date="2021-04" db="EMBL/GenBank/DDBJ databases">
        <authorList>
            <person name="Gilroy R."/>
        </authorList>
    </citation>
    <scope>NUCLEOTIDE SEQUENCE</scope>
    <source>
        <strain evidence="8">ChiBcec1-1093</strain>
    </source>
</reference>
<evidence type="ECO:0000313" key="9">
    <source>
        <dbReference type="Proteomes" id="UP000824101"/>
    </source>
</evidence>
<organism evidence="8 9">
    <name type="scientific">Candidatus Lachnoclostridium stercorigallinarum</name>
    <dbReference type="NCBI Taxonomy" id="2838634"/>
    <lineage>
        <taxon>Bacteria</taxon>
        <taxon>Bacillati</taxon>
        <taxon>Bacillota</taxon>
        <taxon>Clostridia</taxon>
        <taxon>Lachnospirales</taxon>
        <taxon>Lachnospiraceae</taxon>
    </lineage>
</organism>
<gene>
    <name evidence="7" type="primary">lgt</name>
    <name evidence="8" type="ORF">IAA17_01855</name>
</gene>
<dbReference type="GO" id="GO:0042158">
    <property type="term" value="P:lipoprotein biosynthetic process"/>
    <property type="evidence" value="ECO:0007669"/>
    <property type="project" value="UniProtKB-UniRule"/>
</dbReference>
<protein>
    <recommendedName>
        <fullName evidence="7">Phosphatidylglycerol--prolipoprotein diacylglyceryl transferase</fullName>
        <ecNumber evidence="7">2.5.1.145</ecNumber>
    </recommendedName>
</protein>
<dbReference type="Proteomes" id="UP000824101">
    <property type="component" value="Unassembled WGS sequence"/>
</dbReference>
<dbReference type="NCBIfam" id="TIGR00544">
    <property type="entry name" value="lgt"/>
    <property type="match status" value="1"/>
</dbReference>
<name>A0A9D2GG62_9FIRM</name>
<dbReference type="EC" id="2.5.1.145" evidence="7"/>
<dbReference type="AlphaFoldDB" id="A0A9D2GG62"/>
<keyword evidence="8" id="KW-0328">Glycosyltransferase</keyword>
<proteinExistence type="inferred from homology"/>
<feature type="transmembrane region" description="Helical" evidence="7">
    <location>
        <begin position="162"/>
        <end position="184"/>
    </location>
</feature>
<comment type="catalytic activity">
    <reaction evidence="7">
        <text>L-cysteinyl-[prolipoprotein] + a 1,2-diacyl-sn-glycero-3-phospho-(1'-sn-glycerol) = an S-1,2-diacyl-sn-glyceryl-L-cysteinyl-[prolipoprotein] + sn-glycerol 1-phosphate + H(+)</text>
        <dbReference type="Rhea" id="RHEA:56712"/>
        <dbReference type="Rhea" id="RHEA-COMP:14679"/>
        <dbReference type="Rhea" id="RHEA-COMP:14680"/>
        <dbReference type="ChEBI" id="CHEBI:15378"/>
        <dbReference type="ChEBI" id="CHEBI:29950"/>
        <dbReference type="ChEBI" id="CHEBI:57685"/>
        <dbReference type="ChEBI" id="CHEBI:64716"/>
        <dbReference type="ChEBI" id="CHEBI:140658"/>
        <dbReference type="EC" id="2.5.1.145"/>
    </reaction>
</comment>
<evidence type="ECO:0000256" key="4">
    <source>
        <dbReference type="ARBA" id="ARBA00022692"/>
    </source>
</evidence>
<comment type="similarity">
    <text evidence="1 7">Belongs to the Lgt family.</text>
</comment>
<comment type="pathway">
    <text evidence="7">Protein modification; lipoprotein biosynthesis (diacylglyceryl transfer).</text>
</comment>
<feature type="transmembrane region" description="Helical" evidence="7">
    <location>
        <begin position="226"/>
        <end position="245"/>
    </location>
</feature>
<keyword evidence="2 7" id="KW-1003">Cell membrane</keyword>
<feature type="transmembrane region" description="Helical" evidence="7">
    <location>
        <begin position="196"/>
        <end position="214"/>
    </location>
</feature>
<dbReference type="NCBIfam" id="NF000778">
    <property type="entry name" value="PRK00052.3-4"/>
    <property type="match status" value="1"/>
</dbReference>
<accession>A0A9D2GG62</accession>
<comment type="subcellular location">
    <subcellularLocation>
        <location evidence="7">Cell membrane</location>
        <topology evidence="7">Multi-pass membrane protein</topology>
    </subcellularLocation>
</comment>
<feature type="transmembrane region" description="Helical" evidence="7">
    <location>
        <begin position="78"/>
        <end position="102"/>
    </location>
</feature>
<evidence type="ECO:0000256" key="6">
    <source>
        <dbReference type="ARBA" id="ARBA00023136"/>
    </source>
</evidence>
<feature type="transmembrane region" description="Helical" evidence="7">
    <location>
        <begin position="114"/>
        <end position="142"/>
    </location>
</feature>
<comment type="caution">
    <text evidence="8">The sequence shown here is derived from an EMBL/GenBank/DDBJ whole genome shotgun (WGS) entry which is preliminary data.</text>
</comment>
<keyword evidence="6 7" id="KW-0472">Membrane</keyword>
<dbReference type="GO" id="GO:0008961">
    <property type="term" value="F:phosphatidylglycerol-prolipoprotein diacylglyceryl transferase activity"/>
    <property type="evidence" value="ECO:0007669"/>
    <property type="project" value="UniProtKB-UniRule"/>
</dbReference>